<keyword evidence="4 5" id="KW-0732">Signal</keyword>
<protein>
    <recommendedName>
        <fullName evidence="5">RxLR effector protein</fullName>
    </recommendedName>
</protein>
<name>C0J5F0_PHYHI</name>
<dbReference type="InterPro" id="IPR031825">
    <property type="entry name" value="RXLR"/>
</dbReference>
<evidence type="ECO:0000256" key="5">
    <source>
        <dbReference type="RuleBase" id="RU367124"/>
    </source>
</evidence>
<comment type="subcellular location">
    <subcellularLocation>
        <location evidence="1 5">Secreted</location>
    </subcellularLocation>
</comment>
<feature type="signal peptide" evidence="5">
    <location>
        <begin position="1"/>
        <end position="20"/>
    </location>
</feature>
<comment type="domain">
    <text evidence="5">The RxLR-dEER motif acts to carry the protein into the host cell cytoplasm through binding to cell surface phosphatidylinositol-3-phosphate.</text>
</comment>
<evidence type="ECO:0000256" key="3">
    <source>
        <dbReference type="ARBA" id="ARBA00022525"/>
    </source>
</evidence>
<comment type="similarity">
    <text evidence="2 5">Belongs to the RxLR effector family.</text>
</comment>
<dbReference type="EMBL" id="EU850897">
    <property type="protein sequence ID" value="ACJ63640.1"/>
    <property type="molecule type" value="Genomic_DNA"/>
</dbReference>
<dbReference type="AlphaFoldDB" id="C0J5F0"/>
<dbReference type="Pfam" id="PF16810">
    <property type="entry name" value="RXLR"/>
    <property type="match status" value="1"/>
</dbReference>
<organism evidence="6">
    <name type="scientific">Phytophthora hibernalis</name>
    <dbReference type="NCBI Taxonomy" id="175300"/>
    <lineage>
        <taxon>Eukaryota</taxon>
        <taxon>Sar</taxon>
        <taxon>Stramenopiles</taxon>
        <taxon>Oomycota</taxon>
        <taxon>Peronosporomycetes</taxon>
        <taxon>Peronosporales</taxon>
        <taxon>Peronosporaceae</taxon>
        <taxon>Phytophthora</taxon>
    </lineage>
</organism>
<accession>C0J5F0</accession>
<evidence type="ECO:0000256" key="4">
    <source>
        <dbReference type="ARBA" id="ARBA00022729"/>
    </source>
</evidence>
<proteinExistence type="inferred from homology"/>
<sequence>MHRSLFLLVVILAFVAHCRTIVAAEEAVQISNLMTDSDQNLGTEAHRNLKGSKTTNTAVVDSEERVGSSVPNFGMLSGLLKLPKLQGLAKLPLIKQLRQISQKFGKHSGTAFQWLMKKLHGNSVNANI</sequence>
<comment type="function">
    <text evidence="5">Effector that suppresses plant defense responses during pathogen infection.</text>
</comment>
<keyword evidence="3 5" id="KW-0964">Secreted</keyword>
<reference evidence="6" key="1">
    <citation type="journal article" date="2009" name="Mol. Ecol.">
        <title>Ancient isolation and independent evolution of the three clonal lineages of the exotic sudden oak death pathogen Phytophthora ramorum.</title>
        <authorList>
            <person name="Goss E.M."/>
            <person name="Carbone I."/>
            <person name="Grunwald N.J."/>
        </authorList>
    </citation>
    <scope>NUCLEOTIDE SEQUENCE</scope>
    <source>
        <strain evidence="6">PH-05-003</strain>
    </source>
</reference>
<evidence type="ECO:0000256" key="2">
    <source>
        <dbReference type="ARBA" id="ARBA00010400"/>
    </source>
</evidence>
<evidence type="ECO:0000313" key="6">
    <source>
        <dbReference type="EMBL" id="ACJ63640.1"/>
    </source>
</evidence>
<evidence type="ECO:0000256" key="1">
    <source>
        <dbReference type="ARBA" id="ARBA00004613"/>
    </source>
</evidence>
<feature type="chain" id="PRO_5044965687" description="RxLR effector protein" evidence="5">
    <location>
        <begin position="21"/>
        <end position="128"/>
    </location>
</feature>